<dbReference type="InterPro" id="IPR036345">
    <property type="entry name" value="ExoRNase_PH_dom2_sf"/>
</dbReference>
<dbReference type="GO" id="GO:0071038">
    <property type="term" value="P:TRAMP-dependent tRNA surveillance pathway"/>
    <property type="evidence" value="ECO:0007669"/>
    <property type="project" value="EnsemblFungi"/>
</dbReference>
<dbReference type="PANTHER" id="PTHR11953">
    <property type="entry name" value="EXOSOME COMPLEX COMPONENT"/>
    <property type="match status" value="1"/>
</dbReference>
<dbReference type="OrthoDB" id="437922at2759"/>
<dbReference type="RefSeq" id="XP_018208636.1">
    <property type="nucleotide sequence ID" value="XM_018353161.1"/>
</dbReference>
<dbReference type="EMBL" id="JAEUBD010001504">
    <property type="protein sequence ID" value="KAH3659719.1"/>
    <property type="molecule type" value="Genomic_DNA"/>
</dbReference>
<keyword evidence="4" id="KW-0963">Cytoplasm</keyword>
<dbReference type="Pfam" id="PF01138">
    <property type="entry name" value="RNase_PH"/>
    <property type="match status" value="1"/>
</dbReference>
<feature type="domain" description="Exoribonuclease phosphorolytic" evidence="9">
    <location>
        <begin position="159"/>
        <end position="222"/>
    </location>
</feature>
<evidence type="ECO:0000259" key="8">
    <source>
        <dbReference type="Pfam" id="PF01138"/>
    </source>
</evidence>
<dbReference type="GO" id="GO:0071039">
    <property type="term" value="P:nuclear polyadenylation-dependent CUT catabolic process"/>
    <property type="evidence" value="ECO:0007669"/>
    <property type="project" value="EnsemblFungi"/>
</dbReference>
<dbReference type="GO" id="GO:0000467">
    <property type="term" value="P:exonucleolytic trimming to generate mature 3'-end of 5.8S rRNA from tricistronic rRNA transcript (SSU-rRNA, 5.8S rRNA, LSU-rRNA)"/>
    <property type="evidence" value="ECO:0007669"/>
    <property type="project" value="EnsemblFungi"/>
</dbReference>
<accession>A0A1B7SAZ7</accession>
<evidence type="ECO:0000256" key="4">
    <source>
        <dbReference type="ARBA" id="ARBA00022490"/>
    </source>
</evidence>
<evidence type="ECO:0000256" key="7">
    <source>
        <dbReference type="ARBA" id="ARBA00077929"/>
    </source>
</evidence>
<dbReference type="AlphaFoldDB" id="A0A1B7SAZ7"/>
<dbReference type="CDD" id="cd11370">
    <property type="entry name" value="RNase_PH_RRP41"/>
    <property type="match status" value="1"/>
</dbReference>
<dbReference type="GO" id="GO:0034473">
    <property type="term" value="P:U1 snRNA 3'-end processing"/>
    <property type="evidence" value="ECO:0007669"/>
    <property type="project" value="EnsemblFungi"/>
</dbReference>
<dbReference type="SUPFAM" id="SSF54211">
    <property type="entry name" value="Ribosomal protein S5 domain 2-like"/>
    <property type="match status" value="1"/>
</dbReference>
<evidence type="ECO:0000256" key="1">
    <source>
        <dbReference type="ARBA" id="ARBA00004496"/>
    </source>
</evidence>
<dbReference type="GO" id="GO:0070478">
    <property type="term" value="P:nuclear-transcribed mRNA catabolic process, 3'-5' exonucleolytic nonsense-mediated decay"/>
    <property type="evidence" value="ECO:0007669"/>
    <property type="project" value="EnsemblFungi"/>
</dbReference>
<comment type="caution">
    <text evidence="10">The sequence shown here is derived from an EMBL/GenBank/DDBJ whole genome shotgun (WGS) entry which is preliminary data.</text>
</comment>
<protein>
    <recommendedName>
        <fullName evidence="7">Ribosomal RNA-processing protein 41</fullName>
    </recommendedName>
</protein>
<dbReference type="FunFam" id="3.30.230.70:FF:000004">
    <property type="entry name" value="Exosome complex component Rrp41"/>
    <property type="match status" value="1"/>
</dbReference>
<dbReference type="GO" id="GO:0016075">
    <property type="term" value="P:rRNA catabolic process"/>
    <property type="evidence" value="ECO:0007669"/>
    <property type="project" value="EnsemblFungi"/>
</dbReference>
<dbReference type="GO" id="GO:0003723">
    <property type="term" value="F:RNA binding"/>
    <property type="evidence" value="ECO:0007669"/>
    <property type="project" value="TreeGrafter"/>
</dbReference>
<dbReference type="Proteomes" id="UP000788993">
    <property type="component" value="Unassembled WGS sequence"/>
</dbReference>
<reference evidence="10" key="1">
    <citation type="journal article" date="2021" name="Open Biol.">
        <title>Shared evolutionary footprints suggest mitochondrial oxidative damage underlies multiple complex I losses in fungi.</title>
        <authorList>
            <person name="Schikora-Tamarit M.A."/>
            <person name="Marcet-Houben M."/>
            <person name="Nosek J."/>
            <person name="Gabaldon T."/>
        </authorList>
    </citation>
    <scope>NUCLEOTIDE SEQUENCE</scope>
    <source>
        <strain evidence="10">NCAIM Y.01608</strain>
    </source>
</reference>
<comment type="similarity">
    <text evidence="3">Belongs to the RNase PH family.</text>
</comment>
<sequence>MSRLELYSPEGLRVDGRRWNELRRFECRINTHPNAADGSSYVQQGNSKVLCLVKGPMEHGANLAAGTKLDPNGPVLSLNINYPPFASNERKKRPKNDRRLQEISIILKRCFMKTIVLKNYSRTAIDINLTVLAMDGGLLACFCNAITLALIDAGISLYDYVSAVSVGLYDQTPLLDMNALEENDLSFITIGVVGDSDKINLTLCEDKLPLDKLERLISLGIEGCHRLKELMDLQVRVAGGQLQERQ</sequence>
<dbReference type="InterPro" id="IPR015847">
    <property type="entry name" value="ExoRNase_PH_dom2"/>
</dbReference>
<dbReference type="Pfam" id="PF03725">
    <property type="entry name" value="RNase_PH_C"/>
    <property type="match status" value="1"/>
</dbReference>
<gene>
    <name evidence="10" type="ORF">OGATHE_005764</name>
</gene>
<proteinExistence type="inferred from homology"/>
<reference evidence="10" key="2">
    <citation type="submission" date="2021-01" db="EMBL/GenBank/DDBJ databases">
        <authorList>
            <person name="Schikora-Tamarit M.A."/>
        </authorList>
    </citation>
    <scope>NUCLEOTIDE SEQUENCE</scope>
    <source>
        <strain evidence="10">NCAIM Y.01608</strain>
    </source>
</reference>
<dbReference type="InterPro" id="IPR050080">
    <property type="entry name" value="RNase_PH"/>
</dbReference>
<dbReference type="GO" id="GO:0071051">
    <property type="term" value="P:poly(A)-dependent snoRNA 3'-end processing"/>
    <property type="evidence" value="ECO:0007669"/>
    <property type="project" value="EnsemblFungi"/>
</dbReference>
<dbReference type="InterPro" id="IPR020568">
    <property type="entry name" value="Ribosomal_Su5_D2-typ_SF"/>
</dbReference>
<keyword evidence="11" id="KW-1185">Reference proteome</keyword>
<comment type="subunit">
    <text evidence="6">Component of the RNA exosome complex. Specifically part of the catalytically inactive RNA exosome core complex (Exo-9) which may associate with the catalytic subunits RRP6 and DIS3 in cytoplasmic- and nuclear-specific RNA exosome complex forms. Exo-9 is formed by a hexameric base ring of RNase PH domain-containing subunits and a cap ring consisting of CSL4, RRP4 and RRP40.</text>
</comment>
<dbReference type="GO" id="GO:0034476">
    <property type="term" value="P:U5 snRNA 3'-end processing"/>
    <property type="evidence" value="ECO:0007669"/>
    <property type="project" value="EnsemblFungi"/>
</dbReference>
<organism evidence="10 11">
    <name type="scientific">Ogataea polymorpha</name>
    <dbReference type="NCBI Taxonomy" id="460523"/>
    <lineage>
        <taxon>Eukaryota</taxon>
        <taxon>Fungi</taxon>
        <taxon>Dikarya</taxon>
        <taxon>Ascomycota</taxon>
        <taxon>Saccharomycotina</taxon>
        <taxon>Pichiomycetes</taxon>
        <taxon>Pichiales</taxon>
        <taxon>Pichiaceae</taxon>
        <taxon>Ogataea</taxon>
    </lineage>
</organism>
<dbReference type="Gene3D" id="3.30.230.70">
    <property type="entry name" value="GHMP Kinase, N-terminal domain"/>
    <property type="match status" value="1"/>
</dbReference>
<dbReference type="GO" id="GO:0034475">
    <property type="term" value="P:U4 snRNA 3'-end processing"/>
    <property type="evidence" value="ECO:0007669"/>
    <property type="project" value="EnsemblFungi"/>
</dbReference>
<dbReference type="InterPro" id="IPR001247">
    <property type="entry name" value="ExoRNase_PH_dom1"/>
</dbReference>
<feature type="domain" description="Exoribonuclease phosphorolytic" evidence="8">
    <location>
        <begin position="21"/>
        <end position="155"/>
    </location>
</feature>
<dbReference type="GO" id="GO:0071031">
    <property type="term" value="P:nuclear mRNA surveillance of mRNA 3'-end processing"/>
    <property type="evidence" value="ECO:0007669"/>
    <property type="project" value="EnsemblFungi"/>
</dbReference>
<dbReference type="GO" id="GO:0000176">
    <property type="term" value="C:nuclear exosome (RNase complex)"/>
    <property type="evidence" value="ECO:0007669"/>
    <property type="project" value="EnsemblFungi"/>
</dbReference>
<comment type="subcellular location">
    <subcellularLocation>
        <location evidence="1">Cytoplasm</location>
    </subcellularLocation>
    <subcellularLocation>
        <location evidence="2">Nucleus</location>
        <location evidence="2">Nucleolus</location>
    </subcellularLocation>
</comment>
<dbReference type="GO" id="GO:0005730">
    <property type="term" value="C:nucleolus"/>
    <property type="evidence" value="ECO:0007669"/>
    <property type="project" value="UniProtKB-SubCell"/>
</dbReference>
<evidence type="ECO:0000313" key="11">
    <source>
        <dbReference type="Proteomes" id="UP000788993"/>
    </source>
</evidence>
<dbReference type="InterPro" id="IPR027408">
    <property type="entry name" value="PNPase/RNase_PH_dom_sf"/>
</dbReference>
<evidence type="ECO:0000256" key="5">
    <source>
        <dbReference type="ARBA" id="ARBA00022835"/>
    </source>
</evidence>
<dbReference type="GO" id="GO:0000785">
    <property type="term" value="C:chromatin"/>
    <property type="evidence" value="ECO:0007669"/>
    <property type="project" value="EnsemblFungi"/>
</dbReference>
<keyword evidence="5" id="KW-0271">Exosome</keyword>
<dbReference type="PANTHER" id="PTHR11953:SF0">
    <property type="entry name" value="EXOSOME COMPLEX COMPONENT RRP41"/>
    <property type="match status" value="1"/>
</dbReference>
<evidence type="ECO:0000313" key="10">
    <source>
        <dbReference type="EMBL" id="KAH3659719.1"/>
    </source>
</evidence>
<dbReference type="SUPFAM" id="SSF55666">
    <property type="entry name" value="Ribonuclease PH domain 2-like"/>
    <property type="match status" value="1"/>
</dbReference>
<evidence type="ECO:0000256" key="2">
    <source>
        <dbReference type="ARBA" id="ARBA00004604"/>
    </source>
</evidence>
<name>A0A1B7SAZ7_9ASCO</name>
<evidence type="ECO:0000256" key="6">
    <source>
        <dbReference type="ARBA" id="ARBA00063066"/>
    </source>
</evidence>
<evidence type="ECO:0000259" key="9">
    <source>
        <dbReference type="Pfam" id="PF03725"/>
    </source>
</evidence>
<evidence type="ECO:0000256" key="3">
    <source>
        <dbReference type="ARBA" id="ARBA00006678"/>
    </source>
</evidence>
<dbReference type="GO" id="GO:0030847">
    <property type="term" value="P:termination of RNA polymerase II transcription, exosome-dependent"/>
    <property type="evidence" value="ECO:0007669"/>
    <property type="project" value="EnsemblFungi"/>
</dbReference>
<dbReference type="GO" id="GO:0000177">
    <property type="term" value="C:cytoplasmic exosome (RNase complex)"/>
    <property type="evidence" value="ECO:0007669"/>
    <property type="project" value="EnsemblFungi"/>
</dbReference>